<proteinExistence type="predicted"/>
<name>A0AC35G0Q6_9BILA</name>
<accession>A0AC35G0Q6</accession>
<dbReference type="WBParaSite" id="PS1159_v2.g22600.t1">
    <property type="protein sequence ID" value="PS1159_v2.g22600.t1"/>
    <property type="gene ID" value="PS1159_v2.g22600"/>
</dbReference>
<evidence type="ECO:0000313" key="2">
    <source>
        <dbReference type="WBParaSite" id="PS1159_v2.g22600.t1"/>
    </source>
</evidence>
<evidence type="ECO:0000313" key="1">
    <source>
        <dbReference type="Proteomes" id="UP000887580"/>
    </source>
</evidence>
<dbReference type="Proteomes" id="UP000887580">
    <property type="component" value="Unplaced"/>
</dbReference>
<protein>
    <submittedName>
        <fullName evidence="2">Uncharacterized protein</fullName>
    </submittedName>
</protein>
<reference evidence="2" key="1">
    <citation type="submission" date="2022-11" db="UniProtKB">
        <authorList>
            <consortium name="WormBaseParasite"/>
        </authorList>
    </citation>
    <scope>IDENTIFICATION</scope>
</reference>
<organism evidence="1 2">
    <name type="scientific">Panagrolaimus sp. PS1159</name>
    <dbReference type="NCBI Taxonomy" id="55785"/>
    <lineage>
        <taxon>Eukaryota</taxon>
        <taxon>Metazoa</taxon>
        <taxon>Ecdysozoa</taxon>
        <taxon>Nematoda</taxon>
        <taxon>Chromadorea</taxon>
        <taxon>Rhabditida</taxon>
        <taxon>Tylenchina</taxon>
        <taxon>Panagrolaimomorpha</taxon>
        <taxon>Panagrolaimoidea</taxon>
        <taxon>Panagrolaimidae</taxon>
        <taxon>Panagrolaimus</taxon>
    </lineage>
</organism>
<sequence>MAHILYRRNKHLYKLLAYRVTLKRRYQILENIKVLSFLWPTILLFSTVAPIGIILTIIYTAIFKTAAPTSLFLIMYNVAFTLAIAVRIRENLKRQSAFATTENRNEKKIVKSPFGRILPTSVSPENYFNGLRQQWA</sequence>